<evidence type="ECO:0000256" key="2">
    <source>
        <dbReference type="ARBA" id="ARBA00001946"/>
    </source>
</evidence>
<name>A0A843VVT1_COLES</name>
<keyword evidence="4" id="KW-0479">Metal-binding</keyword>
<keyword evidence="7" id="KW-0464">Manganese</keyword>
<dbReference type="OrthoDB" id="2011998at2759"/>
<keyword evidence="10" id="KW-1185">Reference proteome</keyword>
<comment type="cofactor">
    <cofactor evidence="1">
        <name>Mn(2+)</name>
        <dbReference type="ChEBI" id="CHEBI:29035"/>
    </cofactor>
</comment>
<sequence>MSISVSLSINNTTSVSRQPTIHLTLPCRALCITDKPQITANGLAPSGTSPSHSRNGLLFWGGRLTGGTTAAVAGGDKGGGPRGRVFEKDSVVGTSRLGGMVSLVARQGRQLQRYTSSGHRLVVGCIPYKFKADSPEEDAIAIDQALRVLVISSQKGQEILFPKGGWEKDESMEEAASREAMEEAGVVGHIEERLGKWWYQSKSQDSRKVGILFPLNVTEELHQWPEMGNRRRRWVTVAEARESCQQPWMRKALDKLVDRLSKG</sequence>
<evidence type="ECO:0000256" key="3">
    <source>
        <dbReference type="ARBA" id="ARBA00005582"/>
    </source>
</evidence>
<evidence type="ECO:0000256" key="5">
    <source>
        <dbReference type="ARBA" id="ARBA00022801"/>
    </source>
</evidence>
<evidence type="ECO:0000256" key="1">
    <source>
        <dbReference type="ARBA" id="ARBA00001936"/>
    </source>
</evidence>
<dbReference type="SUPFAM" id="SSF55811">
    <property type="entry name" value="Nudix"/>
    <property type="match status" value="1"/>
</dbReference>
<dbReference type="PANTHER" id="PTHR12629:SF42">
    <property type="entry name" value="OS02G0734300 PROTEIN"/>
    <property type="match status" value="1"/>
</dbReference>
<comment type="cofactor">
    <cofactor evidence="2">
        <name>Mg(2+)</name>
        <dbReference type="ChEBI" id="CHEBI:18420"/>
    </cofactor>
</comment>
<feature type="domain" description="Nudix hydrolase" evidence="8">
    <location>
        <begin position="118"/>
        <end position="257"/>
    </location>
</feature>
<evidence type="ECO:0000313" key="10">
    <source>
        <dbReference type="Proteomes" id="UP000652761"/>
    </source>
</evidence>
<proteinExistence type="inferred from homology"/>
<evidence type="ECO:0000256" key="4">
    <source>
        <dbReference type="ARBA" id="ARBA00022723"/>
    </source>
</evidence>
<dbReference type="PROSITE" id="PS00893">
    <property type="entry name" value="NUDIX_BOX"/>
    <property type="match status" value="1"/>
</dbReference>
<dbReference type="InterPro" id="IPR020084">
    <property type="entry name" value="NUDIX_hydrolase_CS"/>
</dbReference>
<dbReference type="Gene3D" id="3.90.79.10">
    <property type="entry name" value="Nucleoside Triphosphate Pyrophosphohydrolase"/>
    <property type="match status" value="1"/>
</dbReference>
<evidence type="ECO:0000256" key="7">
    <source>
        <dbReference type="ARBA" id="ARBA00023211"/>
    </source>
</evidence>
<dbReference type="InterPro" id="IPR000086">
    <property type="entry name" value="NUDIX_hydrolase_dom"/>
</dbReference>
<dbReference type="InterPro" id="IPR047198">
    <property type="entry name" value="DDP-like_NUDIX"/>
</dbReference>
<evidence type="ECO:0000259" key="8">
    <source>
        <dbReference type="PROSITE" id="PS51462"/>
    </source>
</evidence>
<accession>A0A843VVT1</accession>
<dbReference type="GO" id="GO:0005737">
    <property type="term" value="C:cytoplasm"/>
    <property type="evidence" value="ECO:0007669"/>
    <property type="project" value="TreeGrafter"/>
</dbReference>
<evidence type="ECO:0000313" key="9">
    <source>
        <dbReference type="EMBL" id="MQL99156.1"/>
    </source>
</evidence>
<dbReference type="GO" id="GO:0016462">
    <property type="term" value="F:pyrophosphatase activity"/>
    <property type="evidence" value="ECO:0007669"/>
    <property type="project" value="InterPro"/>
</dbReference>
<organism evidence="9 10">
    <name type="scientific">Colocasia esculenta</name>
    <name type="common">Wild taro</name>
    <name type="synonym">Arum esculentum</name>
    <dbReference type="NCBI Taxonomy" id="4460"/>
    <lineage>
        <taxon>Eukaryota</taxon>
        <taxon>Viridiplantae</taxon>
        <taxon>Streptophyta</taxon>
        <taxon>Embryophyta</taxon>
        <taxon>Tracheophyta</taxon>
        <taxon>Spermatophyta</taxon>
        <taxon>Magnoliopsida</taxon>
        <taxon>Liliopsida</taxon>
        <taxon>Araceae</taxon>
        <taxon>Aroideae</taxon>
        <taxon>Colocasieae</taxon>
        <taxon>Colocasia</taxon>
    </lineage>
</organism>
<dbReference type="AlphaFoldDB" id="A0A843VVT1"/>
<comment type="similarity">
    <text evidence="3">Belongs to the Nudix hydrolase family.</text>
</comment>
<gene>
    <name evidence="9" type="ORF">Taro_031870</name>
</gene>
<dbReference type="FunFam" id="3.90.79.10:FF:000022">
    <property type="entry name" value="Nudix hydrolase 17, mitochondrial"/>
    <property type="match status" value="1"/>
</dbReference>
<dbReference type="Pfam" id="PF00293">
    <property type="entry name" value="NUDIX"/>
    <property type="match status" value="1"/>
</dbReference>
<reference evidence="9" key="1">
    <citation type="submission" date="2017-07" db="EMBL/GenBank/DDBJ databases">
        <title>Taro Niue Genome Assembly and Annotation.</title>
        <authorList>
            <person name="Atibalentja N."/>
            <person name="Keating K."/>
            <person name="Fields C.J."/>
        </authorList>
    </citation>
    <scope>NUCLEOTIDE SEQUENCE</scope>
    <source>
        <strain evidence="9">Niue_2</strain>
        <tissue evidence="9">Leaf</tissue>
    </source>
</reference>
<dbReference type="InterPro" id="IPR015797">
    <property type="entry name" value="NUDIX_hydrolase-like_dom_sf"/>
</dbReference>
<dbReference type="CDD" id="cd04666">
    <property type="entry name" value="NUDIX_DIPP2_like_Nudt4"/>
    <property type="match status" value="1"/>
</dbReference>
<keyword evidence="5" id="KW-0378">Hydrolase</keyword>
<protein>
    <recommendedName>
        <fullName evidence="8">Nudix hydrolase domain-containing protein</fullName>
    </recommendedName>
</protein>
<dbReference type="EMBL" id="NMUH01002305">
    <property type="protein sequence ID" value="MQL99156.1"/>
    <property type="molecule type" value="Genomic_DNA"/>
</dbReference>
<dbReference type="GO" id="GO:0046872">
    <property type="term" value="F:metal ion binding"/>
    <property type="evidence" value="ECO:0007669"/>
    <property type="project" value="UniProtKB-KW"/>
</dbReference>
<comment type="caution">
    <text evidence="9">The sequence shown here is derived from an EMBL/GenBank/DDBJ whole genome shotgun (WGS) entry which is preliminary data.</text>
</comment>
<keyword evidence="6" id="KW-0460">Magnesium</keyword>
<dbReference type="Proteomes" id="UP000652761">
    <property type="component" value="Unassembled WGS sequence"/>
</dbReference>
<dbReference type="GO" id="GO:0005634">
    <property type="term" value="C:nucleus"/>
    <property type="evidence" value="ECO:0007669"/>
    <property type="project" value="TreeGrafter"/>
</dbReference>
<evidence type="ECO:0000256" key="6">
    <source>
        <dbReference type="ARBA" id="ARBA00022842"/>
    </source>
</evidence>
<dbReference type="PANTHER" id="PTHR12629">
    <property type="entry name" value="DIPHOSPHOINOSITOL POLYPHOSPHATE PHOSPHOHYDROLASE"/>
    <property type="match status" value="1"/>
</dbReference>
<dbReference type="PROSITE" id="PS51462">
    <property type="entry name" value="NUDIX"/>
    <property type="match status" value="1"/>
</dbReference>